<evidence type="ECO:0000256" key="2">
    <source>
        <dbReference type="ARBA" id="ARBA00023136"/>
    </source>
</evidence>
<dbReference type="Gene3D" id="2.40.170.20">
    <property type="entry name" value="TonB-dependent receptor, beta-barrel domain"/>
    <property type="match status" value="1"/>
</dbReference>
<evidence type="ECO:0000256" key="3">
    <source>
        <dbReference type="ARBA" id="ARBA00023237"/>
    </source>
</evidence>
<dbReference type="SUPFAM" id="SSF49464">
    <property type="entry name" value="Carboxypeptidase regulatory domain-like"/>
    <property type="match status" value="1"/>
</dbReference>
<feature type="domain" description="TonB-dependent receptor plug" evidence="5">
    <location>
        <begin position="124"/>
        <end position="218"/>
    </location>
</feature>
<evidence type="ECO:0000259" key="5">
    <source>
        <dbReference type="Pfam" id="PF07715"/>
    </source>
</evidence>
<dbReference type="GO" id="GO:0009279">
    <property type="term" value="C:cell outer membrane"/>
    <property type="evidence" value="ECO:0007669"/>
    <property type="project" value="UniProtKB-SubCell"/>
</dbReference>
<gene>
    <name evidence="7" type="ORF">DHW31_00375</name>
</gene>
<dbReference type="Pfam" id="PF14905">
    <property type="entry name" value="OMP_b-brl_3"/>
    <property type="match status" value="1"/>
</dbReference>
<dbReference type="EMBL" id="DPVG01000010">
    <property type="protein sequence ID" value="HCK23237.1"/>
    <property type="molecule type" value="Genomic_DNA"/>
</dbReference>
<evidence type="ECO:0000313" key="8">
    <source>
        <dbReference type="Proteomes" id="UP000263098"/>
    </source>
</evidence>
<feature type="signal peptide" evidence="4">
    <location>
        <begin position="1"/>
        <end position="21"/>
    </location>
</feature>
<dbReference type="PANTHER" id="PTHR40980:SF4">
    <property type="entry name" value="TONB-DEPENDENT RECEPTOR-LIKE BETA-BARREL DOMAIN-CONTAINING PROTEIN"/>
    <property type="match status" value="1"/>
</dbReference>
<sequence>MMVNKVILCICAGFMALLPLAAQSVSGTVTDEKNLPLEEITVVALQASDSLYITGGVTNGNGEFHIRISHSGKYMLKLSGIGFQTKYIAFSLSADQKKQLGGILLKEDAYLLSGVTVTAKKPEMELTSSSTVINLASSSLGSQGTLFDALKRLPGVQVKDDGTILLNGQSGATVMLNGKPTYLSGSNLATYLQAIPASSIGKIELISMPSSRYEASGKSGIIKVEMAKNNVQGFLIGFHASSQQLDQYNKGNSNWMFQLRKNKLNVSANYSYYEGTDINPTFIVRDHTDYAETPVMPVILNQVAHRTYNYGSHYARTRVDYDLSSRLSVGAYVSKNWTDRVRKERMHSVFTSVKAEPDSTLMTWNKNKLIQTNLQGGADYSYKVTSKLQWTGSVDFQLYRASDKQDQNSLYNDYWQSNYEQTDTLRGKLRDNIDIVSTQSDVEFVLTKTLKLTGGVKASFVNIDNETTYSDRYNGAWTPKLNMNKDFQYEENIYAAYVQLQKKIAERANMEVGFRFEETHVKGQLHEYSSNRDSSFQKRYRNLFPYVSVDYNLSKTIKLNAAYGSRIVRPNYEDMNPFVTINDKYLYDQGNVELKPEISHQVETGLLFSNRYKVILFGAYTRHPICKSYLAGAGNRVWVYPLNMSSDYSYGIKMTAVNLHPTRWWTLVGNATLTYKKYAWIYDHKKQNNRVMTPLFYLGNYLKPADKWNAELNGYWNGKTPLGQGLISPMWSISMAVSRSILHDKGTIRLFLNDIVCSRYTRVRIINVEQPARYKERKEATIGISFSYKLQRGENIKSSAPQRESNESKRIKL</sequence>
<accession>A0A3D2SAD9</accession>
<dbReference type="Pfam" id="PF13715">
    <property type="entry name" value="CarbopepD_reg_2"/>
    <property type="match status" value="1"/>
</dbReference>
<feature type="domain" description="Outer membrane protein beta-barrel" evidence="6">
    <location>
        <begin position="389"/>
        <end position="788"/>
    </location>
</feature>
<keyword evidence="4" id="KW-0732">Signal</keyword>
<dbReference type="Proteomes" id="UP000263098">
    <property type="component" value="Unassembled WGS sequence"/>
</dbReference>
<dbReference type="InterPro" id="IPR008969">
    <property type="entry name" value="CarboxyPept-like_regulatory"/>
</dbReference>
<evidence type="ECO:0000256" key="4">
    <source>
        <dbReference type="SAM" id="SignalP"/>
    </source>
</evidence>
<dbReference type="InterPro" id="IPR012910">
    <property type="entry name" value="Plug_dom"/>
</dbReference>
<dbReference type="InterPro" id="IPR037066">
    <property type="entry name" value="Plug_dom_sf"/>
</dbReference>
<feature type="chain" id="PRO_5017566731" evidence="4">
    <location>
        <begin position="22"/>
        <end position="813"/>
    </location>
</feature>
<dbReference type="Pfam" id="PF07715">
    <property type="entry name" value="Plug"/>
    <property type="match status" value="1"/>
</dbReference>
<keyword evidence="3" id="KW-0998">Cell outer membrane</keyword>
<dbReference type="Gene3D" id="2.60.40.1120">
    <property type="entry name" value="Carboxypeptidase-like, regulatory domain"/>
    <property type="match status" value="1"/>
</dbReference>
<dbReference type="PANTHER" id="PTHR40980">
    <property type="entry name" value="PLUG DOMAIN-CONTAINING PROTEIN"/>
    <property type="match status" value="1"/>
</dbReference>
<dbReference type="AlphaFoldDB" id="A0A3D2SAD9"/>
<comment type="subcellular location">
    <subcellularLocation>
        <location evidence="1">Cell outer membrane</location>
    </subcellularLocation>
</comment>
<dbReference type="SUPFAM" id="SSF56935">
    <property type="entry name" value="Porins"/>
    <property type="match status" value="1"/>
</dbReference>
<evidence type="ECO:0000313" key="7">
    <source>
        <dbReference type="EMBL" id="HCK23237.1"/>
    </source>
</evidence>
<comment type="caution">
    <text evidence="7">The sequence shown here is derived from an EMBL/GenBank/DDBJ whole genome shotgun (WGS) entry which is preliminary data.</text>
</comment>
<keyword evidence="2" id="KW-0472">Membrane</keyword>
<dbReference type="Gene3D" id="2.170.130.10">
    <property type="entry name" value="TonB-dependent receptor, plug domain"/>
    <property type="match status" value="1"/>
</dbReference>
<dbReference type="InterPro" id="IPR036942">
    <property type="entry name" value="Beta-barrel_TonB_sf"/>
</dbReference>
<reference evidence="7 8" key="1">
    <citation type="journal article" date="2018" name="Nat. Biotechnol.">
        <title>A standardized bacterial taxonomy based on genome phylogeny substantially revises the tree of life.</title>
        <authorList>
            <person name="Parks D.H."/>
            <person name="Chuvochina M."/>
            <person name="Waite D.W."/>
            <person name="Rinke C."/>
            <person name="Skarshewski A."/>
            <person name="Chaumeil P.A."/>
            <person name="Hugenholtz P."/>
        </authorList>
    </citation>
    <scope>NUCLEOTIDE SEQUENCE [LARGE SCALE GENOMIC DNA]</scope>
    <source>
        <strain evidence="7">UBA9667</strain>
    </source>
</reference>
<protein>
    <submittedName>
        <fullName evidence="7">Uncharacterized protein</fullName>
    </submittedName>
</protein>
<evidence type="ECO:0000259" key="6">
    <source>
        <dbReference type="Pfam" id="PF14905"/>
    </source>
</evidence>
<name>A0A3D2SAD9_9BACE</name>
<proteinExistence type="predicted"/>
<evidence type="ECO:0000256" key="1">
    <source>
        <dbReference type="ARBA" id="ARBA00004442"/>
    </source>
</evidence>
<organism evidence="7 8">
    <name type="scientific">Bacteroides graminisolvens</name>
    <dbReference type="NCBI Taxonomy" id="477666"/>
    <lineage>
        <taxon>Bacteria</taxon>
        <taxon>Pseudomonadati</taxon>
        <taxon>Bacteroidota</taxon>
        <taxon>Bacteroidia</taxon>
        <taxon>Bacteroidales</taxon>
        <taxon>Bacteroidaceae</taxon>
        <taxon>Bacteroides</taxon>
    </lineage>
</organism>
<dbReference type="InterPro" id="IPR041700">
    <property type="entry name" value="OMP_b-brl_3"/>
</dbReference>